<evidence type="ECO:0000313" key="2">
    <source>
        <dbReference type="Proteomes" id="UP001569200"/>
    </source>
</evidence>
<keyword evidence="2" id="KW-1185">Reference proteome</keyword>
<comment type="caution">
    <text evidence="1">The sequence shown here is derived from an EMBL/GenBank/DDBJ whole genome shotgun (WGS) entry which is preliminary data.</text>
</comment>
<evidence type="ECO:0000313" key="1">
    <source>
        <dbReference type="EMBL" id="MEZ8182027.1"/>
    </source>
</evidence>
<organism evidence="1 2">
    <name type="scientific">Vibrio splendidus</name>
    <dbReference type="NCBI Taxonomy" id="29497"/>
    <lineage>
        <taxon>Bacteria</taxon>
        <taxon>Pseudomonadati</taxon>
        <taxon>Pseudomonadota</taxon>
        <taxon>Gammaproteobacteria</taxon>
        <taxon>Vibrionales</taxon>
        <taxon>Vibrionaceae</taxon>
        <taxon>Vibrio</taxon>
    </lineage>
</organism>
<dbReference type="Pfam" id="PF14022">
    <property type="entry name" value="DUF4238"/>
    <property type="match status" value="1"/>
</dbReference>
<sequence length="324" mass="36081">MNNRKIKKNQHYVPKAHLKRFTIEGQKSLIWAFDKNKGEYGRQTASINKVCAEDYYYYQIDPQGQVDHIQLEDVISEVEMVGNNIIDKVLDSRFLPYVPIHGAQKGELAFYIALLMFRGPSFRDGIAQIYGQVAKLVLNKVWDNSKIPAALKELVEKEGLSNVVDLQVNSTVSLEHMVTAAQTAAFEFLKKEWVLINAPAGSMFVTGDVPVVFYPCKQVLGDIGPAHPLAEILYPISKNTALILTPTSNPKEHIVIGQFSSELLHQINTKVSHAAIDNIFSANKLDWLSALPPSQGSSQRLVSNASPNGVSIVKNPWKRKTTNV</sequence>
<dbReference type="RefSeq" id="WP_280544192.1">
    <property type="nucleotide sequence ID" value="NZ_JAKMXU010000002.1"/>
</dbReference>
<reference evidence="1 2" key="1">
    <citation type="submission" date="2024-06" db="EMBL/GenBank/DDBJ databases">
        <authorList>
            <person name="Steensen K."/>
            <person name="Seneca J."/>
            <person name="Bartlau N."/>
            <person name="Yu A.X."/>
            <person name="Polz M.F."/>
        </authorList>
    </citation>
    <scope>NUCLEOTIDE SEQUENCE [LARGE SCALE GENOMIC DNA]</scope>
    <source>
        <strain evidence="1 2">1F145</strain>
    </source>
</reference>
<dbReference type="EMBL" id="JBGOOW010000018">
    <property type="protein sequence ID" value="MEZ8182027.1"/>
    <property type="molecule type" value="Genomic_DNA"/>
</dbReference>
<dbReference type="Proteomes" id="UP001569200">
    <property type="component" value="Unassembled WGS sequence"/>
</dbReference>
<accession>A0ABV4LUB7</accession>
<proteinExistence type="predicted"/>
<gene>
    <name evidence="1" type="ORF">ACED33_15180</name>
</gene>
<protein>
    <submittedName>
        <fullName evidence="1">DUF4238 domain-containing protein</fullName>
    </submittedName>
</protein>
<dbReference type="InterPro" id="IPR025332">
    <property type="entry name" value="DUF4238"/>
</dbReference>
<name>A0ABV4LUB7_VIBSP</name>